<dbReference type="GO" id="GO:0071555">
    <property type="term" value="P:cell wall organization"/>
    <property type="evidence" value="ECO:0007669"/>
    <property type="project" value="UniProtKB-KW"/>
</dbReference>
<keyword evidence="8" id="KW-0961">Cell wall biogenesis/degradation</keyword>
<evidence type="ECO:0000256" key="6">
    <source>
        <dbReference type="ARBA" id="ARBA00023136"/>
    </source>
</evidence>
<keyword evidence="5 8" id="KW-1133">Transmembrane helix</keyword>
<feature type="transmembrane region" description="Helical" evidence="8">
    <location>
        <begin position="38"/>
        <end position="60"/>
    </location>
</feature>
<feature type="transmembrane region" description="Helical" evidence="8">
    <location>
        <begin position="336"/>
        <end position="361"/>
    </location>
</feature>
<proteinExistence type="inferred from homology"/>
<dbReference type="AlphaFoldDB" id="A0A6J4HSS5"/>
<evidence type="ECO:0000256" key="3">
    <source>
        <dbReference type="ARBA" id="ARBA00022692"/>
    </source>
</evidence>
<keyword evidence="8" id="KW-0328">Glycosyltransferase</keyword>
<evidence type="ECO:0000256" key="4">
    <source>
        <dbReference type="ARBA" id="ARBA00022960"/>
    </source>
</evidence>
<dbReference type="PANTHER" id="PTHR30474:SF14">
    <property type="entry name" value="CELL CYCLE PROTEIN"/>
    <property type="match status" value="1"/>
</dbReference>
<evidence type="ECO:0000256" key="1">
    <source>
        <dbReference type="ARBA" id="ARBA00004141"/>
    </source>
</evidence>
<keyword evidence="8" id="KW-0573">Peptidoglycan synthesis</keyword>
<dbReference type="HAMAP" id="MF_02079">
    <property type="entry name" value="PGT_RodA"/>
    <property type="match status" value="1"/>
</dbReference>
<feature type="transmembrane region" description="Helical" evidence="8">
    <location>
        <begin position="307"/>
        <end position="324"/>
    </location>
</feature>
<feature type="transmembrane region" description="Helical" evidence="8">
    <location>
        <begin position="194"/>
        <end position="210"/>
    </location>
</feature>
<feature type="transmembrane region" description="Helical" evidence="8">
    <location>
        <begin position="217"/>
        <end position="237"/>
    </location>
</feature>
<feature type="transmembrane region" description="Helical" evidence="8">
    <location>
        <begin position="373"/>
        <end position="394"/>
    </location>
</feature>
<feature type="transmembrane region" description="Helical" evidence="8">
    <location>
        <begin position="80"/>
        <end position="100"/>
    </location>
</feature>
<dbReference type="GO" id="GO:0032153">
    <property type="term" value="C:cell division site"/>
    <property type="evidence" value="ECO:0007669"/>
    <property type="project" value="TreeGrafter"/>
</dbReference>
<dbReference type="Pfam" id="PF01098">
    <property type="entry name" value="FTSW_RODA_SPOVE"/>
    <property type="match status" value="1"/>
</dbReference>
<dbReference type="EMBL" id="CADCTP010000099">
    <property type="protein sequence ID" value="CAA9231929.1"/>
    <property type="molecule type" value="Genomic_DNA"/>
</dbReference>
<protein>
    <recommendedName>
        <fullName evidence="8">Peptidoglycan glycosyltransferase RodA</fullName>
        <shortName evidence="8">PGT</shortName>
        <ecNumber evidence="8">2.4.99.28</ecNumber>
    </recommendedName>
    <alternativeName>
        <fullName evidence="8">Cell elongation protein RodA</fullName>
    </alternativeName>
    <alternativeName>
        <fullName evidence="8">Cell wall polymerase</fullName>
    </alternativeName>
    <alternativeName>
        <fullName evidence="8">Peptidoglycan polymerase</fullName>
        <shortName evidence="8">PG polymerase</shortName>
    </alternativeName>
</protein>
<accession>A0A6J4HSS5</accession>
<feature type="transmembrane region" description="Helical" evidence="8">
    <location>
        <begin position="107"/>
        <end position="126"/>
    </location>
</feature>
<keyword evidence="8" id="KW-0808">Transferase</keyword>
<comment type="similarity">
    <text evidence="8">Belongs to the SEDS family. MrdB/RodA subfamily.</text>
</comment>
<comment type="subcellular location">
    <subcellularLocation>
        <location evidence="8">Cell membrane</location>
        <topology evidence="8">Multi-pass membrane protein</topology>
    </subcellularLocation>
    <subcellularLocation>
        <location evidence="1">Membrane</location>
        <topology evidence="1">Multi-pass membrane protein</topology>
    </subcellularLocation>
</comment>
<comment type="function">
    <text evidence="8">Peptidoglycan polymerase that is essential for cell wall elongation.</text>
</comment>
<dbReference type="GO" id="GO:0015648">
    <property type="term" value="F:lipid-linked peptidoglycan transporter activity"/>
    <property type="evidence" value="ECO:0007669"/>
    <property type="project" value="TreeGrafter"/>
</dbReference>
<dbReference type="PROSITE" id="PS00428">
    <property type="entry name" value="FTSW_RODA_SPOVE"/>
    <property type="match status" value="1"/>
</dbReference>
<dbReference type="NCBIfam" id="TIGR02210">
    <property type="entry name" value="rodA_shape"/>
    <property type="match status" value="1"/>
</dbReference>
<dbReference type="InterPro" id="IPR011923">
    <property type="entry name" value="RodA/MrdB"/>
</dbReference>
<dbReference type="GO" id="GO:0008360">
    <property type="term" value="P:regulation of cell shape"/>
    <property type="evidence" value="ECO:0007669"/>
    <property type="project" value="UniProtKB-KW"/>
</dbReference>
<dbReference type="EC" id="2.4.99.28" evidence="8"/>
<comment type="catalytic activity">
    <reaction evidence="7 8">
        <text>[GlcNAc-(1-&gt;4)-Mur2Ac(oyl-L-Ala-gamma-D-Glu-L-Lys-D-Ala-D-Ala)](n)-di-trans,octa-cis-undecaprenyl diphosphate + beta-D-GlcNAc-(1-&gt;4)-Mur2Ac(oyl-L-Ala-gamma-D-Glu-L-Lys-D-Ala-D-Ala)-di-trans,octa-cis-undecaprenyl diphosphate = [GlcNAc-(1-&gt;4)-Mur2Ac(oyl-L-Ala-gamma-D-Glu-L-Lys-D-Ala-D-Ala)](n+1)-di-trans,octa-cis-undecaprenyl diphosphate + di-trans,octa-cis-undecaprenyl diphosphate + H(+)</text>
        <dbReference type="Rhea" id="RHEA:23708"/>
        <dbReference type="Rhea" id="RHEA-COMP:9602"/>
        <dbReference type="Rhea" id="RHEA-COMP:9603"/>
        <dbReference type="ChEBI" id="CHEBI:15378"/>
        <dbReference type="ChEBI" id="CHEBI:58405"/>
        <dbReference type="ChEBI" id="CHEBI:60033"/>
        <dbReference type="ChEBI" id="CHEBI:78435"/>
        <dbReference type="EC" id="2.4.99.28"/>
    </reaction>
</comment>
<dbReference type="InterPro" id="IPR001182">
    <property type="entry name" value="FtsW/RodA"/>
</dbReference>
<dbReference type="GO" id="GO:0051301">
    <property type="term" value="P:cell division"/>
    <property type="evidence" value="ECO:0007669"/>
    <property type="project" value="InterPro"/>
</dbReference>
<evidence type="ECO:0000256" key="2">
    <source>
        <dbReference type="ARBA" id="ARBA00004752"/>
    </source>
</evidence>
<dbReference type="GO" id="GO:0005886">
    <property type="term" value="C:plasma membrane"/>
    <property type="evidence" value="ECO:0007669"/>
    <property type="project" value="UniProtKB-SubCell"/>
</dbReference>
<dbReference type="InterPro" id="IPR018365">
    <property type="entry name" value="Cell_cycle_FtsW-rel_CS"/>
</dbReference>
<evidence type="ECO:0000256" key="8">
    <source>
        <dbReference type="HAMAP-Rule" id="MF_02079"/>
    </source>
</evidence>
<sequence length="404" mass="42979">MNVRVRPGGSRGLPPLGRAPLDRGLVGPRERDSVWWRVDWVILGSALVLSGLGALLIWSATRPRLLDVGEDPDSYLQRHLLNLGIGLVLGTVFAVVDYRALRAYAPLVYLASCVGLVAVLLIGTTINGAHSWIVIGGGFQIQPSEFAKVALVVGMAVLLAERSTQEHSSRGADVPLVLAMAAVPLGLVMLQPDLGTAMVFVFTVLGVLLLSGAPVRWLFGLIAAGIVVIVASIQLGVLKEYQLERFRAFTDQDSDTLGAAYNITQARIAIGNGGLFGTGLFEGTQTNGKFVPEQQTDFVFTVAGEELGLVGAGGIIVLFGLLLWRALRLAGRSPDLFGRLVAGGVACWFAFQTFVNIGMTLGIMPITGLPLPFVSYGGSSMFANWMAVGLLLNVHARGLETDRF</sequence>
<keyword evidence="6 8" id="KW-0472">Membrane</keyword>
<organism evidence="9">
    <name type="scientific">uncultured Mycobacteriales bacterium</name>
    <dbReference type="NCBI Taxonomy" id="581187"/>
    <lineage>
        <taxon>Bacteria</taxon>
        <taxon>Bacillati</taxon>
        <taxon>Actinomycetota</taxon>
        <taxon>Actinomycetes</taxon>
        <taxon>Mycobacteriales</taxon>
        <taxon>environmental samples</taxon>
    </lineage>
</organism>
<dbReference type="UniPathway" id="UPA00219"/>
<comment type="pathway">
    <text evidence="2 8">Cell wall biogenesis; peptidoglycan biosynthesis.</text>
</comment>
<keyword evidence="3 8" id="KW-0812">Transmembrane</keyword>
<evidence type="ECO:0000256" key="5">
    <source>
        <dbReference type="ARBA" id="ARBA00022989"/>
    </source>
</evidence>
<gene>
    <name evidence="8" type="primary">rodA</name>
    <name evidence="9" type="ORF">AVDCRST_MAG41-1029</name>
</gene>
<keyword evidence="8" id="KW-1003">Cell membrane</keyword>
<evidence type="ECO:0000256" key="7">
    <source>
        <dbReference type="ARBA" id="ARBA00049902"/>
    </source>
</evidence>
<reference evidence="9" key="1">
    <citation type="submission" date="2020-02" db="EMBL/GenBank/DDBJ databases">
        <authorList>
            <person name="Meier V. D."/>
        </authorList>
    </citation>
    <scope>NUCLEOTIDE SEQUENCE</scope>
    <source>
        <strain evidence="9">AVDCRST_MAG41</strain>
    </source>
</reference>
<dbReference type="PANTHER" id="PTHR30474">
    <property type="entry name" value="CELL CYCLE PROTEIN"/>
    <property type="match status" value="1"/>
</dbReference>
<evidence type="ECO:0000313" key="9">
    <source>
        <dbReference type="EMBL" id="CAA9231929.1"/>
    </source>
</evidence>
<dbReference type="GO" id="GO:0008955">
    <property type="term" value="F:peptidoglycan glycosyltransferase activity"/>
    <property type="evidence" value="ECO:0007669"/>
    <property type="project" value="UniProtKB-UniRule"/>
</dbReference>
<keyword evidence="4 8" id="KW-0133">Cell shape</keyword>
<name>A0A6J4HSS5_9ACTN</name>
<dbReference type="GO" id="GO:0009252">
    <property type="term" value="P:peptidoglycan biosynthetic process"/>
    <property type="evidence" value="ECO:0007669"/>
    <property type="project" value="UniProtKB-UniRule"/>
</dbReference>